<dbReference type="InterPro" id="IPR048283">
    <property type="entry name" value="AdoMetDC-like"/>
</dbReference>
<dbReference type="PANTHER" id="PTHR11570:SF0">
    <property type="entry name" value="S-ADENOSYLMETHIONINE DECARBOXYLASE PROENZYME"/>
    <property type="match status" value="1"/>
</dbReference>
<dbReference type="PROSITE" id="PS01336">
    <property type="entry name" value="ADOMETDC"/>
    <property type="match status" value="1"/>
</dbReference>
<reference evidence="1" key="1">
    <citation type="journal article" date="2014" name="Int. J. Syst. Evol. Microbiol.">
        <title>Complete genome sequence of Corynebacterium casei LMG S-19264T (=DSM 44701T), isolated from a smear-ripened cheese.</title>
        <authorList>
            <consortium name="US DOE Joint Genome Institute (JGI-PGF)"/>
            <person name="Walter F."/>
            <person name="Albersmeier A."/>
            <person name="Kalinowski J."/>
            <person name="Ruckert C."/>
        </authorList>
    </citation>
    <scope>NUCLEOTIDE SEQUENCE</scope>
    <source>
        <strain evidence="1">JCM 30804</strain>
    </source>
</reference>
<dbReference type="PANTHER" id="PTHR11570">
    <property type="entry name" value="S-ADENOSYLMETHIONINE DECARBOXYLASE"/>
    <property type="match status" value="1"/>
</dbReference>
<accession>A0A917JXN5</accession>
<comment type="caution">
    <text evidence="1">The sequence shown here is derived from an EMBL/GenBank/DDBJ whole genome shotgun (WGS) entry which is preliminary data.</text>
</comment>
<dbReference type="AlphaFoldDB" id="A0A917JXN5"/>
<dbReference type="Proteomes" id="UP000613743">
    <property type="component" value="Unassembled WGS sequence"/>
</dbReference>
<gene>
    <name evidence="1" type="primary">speD</name>
    <name evidence="1" type="ORF">GCM10009332_28200</name>
</gene>
<dbReference type="Gene3D" id="3.60.90.10">
    <property type="entry name" value="S-adenosylmethionine decarboxylase"/>
    <property type="match status" value="1"/>
</dbReference>
<reference evidence="1" key="2">
    <citation type="submission" date="2020-09" db="EMBL/GenBank/DDBJ databases">
        <authorList>
            <person name="Sun Q."/>
            <person name="Ohkuma M."/>
        </authorList>
    </citation>
    <scope>NUCLEOTIDE SEQUENCE</scope>
    <source>
        <strain evidence="1">JCM 30804</strain>
    </source>
</reference>
<protein>
    <submittedName>
        <fullName evidence="1">S-adenosylmethionine decarboxylase SpeD</fullName>
    </submittedName>
</protein>
<evidence type="ECO:0000313" key="1">
    <source>
        <dbReference type="EMBL" id="GGI89188.1"/>
    </source>
</evidence>
<dbReference type="EMBL" id="BMPZ01000009">
    <property type="protein sequence ID" value="GGI89188.1"/>
    <property type="molecule type" value="Genomic_DNA"/>
</dbReference>
<dbReference type="SUPFAM" id="SSF56276">
    <property type="entry name" value="S-adenosylmethionine decarboxylase"/>
    <property type="match status" value="1"/>
</dbReference>
<dbReference type="InterPro" id="IPR018166">
    <property type="entry name" value="S-AdoMet_deCO2ase_CS"/>
</dbReference>
<dbReference type="InterPro" id="IPR016067">
    <property type="entry name" value="S-AdoMet_deCO2ase_core"/>
</dbReference>
<dbReference type="GO" id="GO:0008295">
    <property type="term" value="P:spermidine biosynthetic process"/>
    <property type="evidence" value="ECO:0007669"/>
    <property type="project" value="InterPro"/>
</dbReference>
<keyword evidence="2" id="KW-1185">Reference proteome</keyword>
<organism evidence="1 2">
    <name type="scientific">Shewanella gelidii</name>
    <dbReference type="NCBI Taxonomy" id="1642821"/>
    <lineage>
        <taxon>Bacteria</taxon>
        <taxon>Pseudomonadati</taxon>
        <taxon>Pseudomonadota</taxon>
        <taxon>Gammaproteobacteria</taxon>
        <taxon>Alteromonadales</taxon>
        <taxon>Shewanellaceae</taxon>
        <taxon>Shewanella</taxon>
    </lineage>
</organism>
<proteinExistence type="predicted"/>
<evidence type="ECO:0000313" key="2">
    <source>
        <dbReference type="Proteomes" id="UP000613743"/>
    </source>
</evidence>
<dbReference type="Pfam" id="PF01536">
    <property type="entry name" value="SAM_decarbox"/>
    <property type="match status" value="1"/>
</dbReference>
<name>A0A917JXN5_9GAMM</name>
<sequence>MFYEGCEKKLEVIVDRGCPNLRHLGADFWQRVVHCADAMIVSRMSNDDCDAYVLSESSLFVWQDRFVMITCGETVLANSLMLFAKEIGQAQIAFVSYQRGKELLPEQQLSHFVDDVAKIKTVINGQSYRIGEVSQRHHFLFHSHKQYQPGSQDCTSELLMYQIRGHVSNYLRQPQQKNCEILVLLGLKDLLPAFTFDDYLFSPLGYSLNGISGSQYLTLHITPQESGSYVGCETNLSDAHLVQTIFVQLLKLFDPKTWDVIGFNATLNLPRFSVESASCCLDIEQGYQIEFNYFEASANGRLLIEKL</sequence>
<dbReference type="GO" id="GO:0004014">
    <property type="term" value="F:adenosylmethionine decarboxylase activity"/>
    <property type="evidence" value="ECO:0007669"/>
    <property type="project" value="InterPro"/>
</dbReference>